<protein>
    <submittedName>
        <fullName evidence="2">Uncharacterized protein</fullName>
    </submittedName>
</protein>
<organism evidence="2 3">
    <name type="scientific">Streptomyces carpinensis</name>
    <dbReference type="NCBI Taxonomy" id="66369"/>
    <lineage>
        <taxon>Bacteria</taxon>
        <taxon>Bacillati</taxon>
        <taxon>Actinomycetota</taxon>
        <taxon>Actinomycetes</taxon>
        <taxon>Kitasatosporales</taxon>
        <taxon>Streptomycetaceae</taxon>
        <taxon>Streptomyces</taxon>
    </lineage>
</organism>
<name>A0ABV1VX21_9ACTN</name>
<dbReference type="Proteomes" id="UP001458415">
    <property type="component" value="Unassembled WGS sequence"/>
</dbReference>
<comment type="caution">
    <text evidence="2">The sequence shown here is derived from an EMBL/GenBank/DDBJ whole genome shotgun (WGS) entry which is preliminary data.</text>
</comment>
<sequence>MTRAQRSMAQDSGRGAGRAIDDVLRCLDAAPQALPRRRSGRSTGRRRPVSAGPRTRARAVVVRPARRASSKFPGYGRRFPDLCRDCFPAAADLQPFRVPGRVAGIVADGVRPPPKPGRG</sequence>
<feature type="compositionally biased region" description="Basic residues" evidence="1">
    <location>
        <begin position="35"/>
        <end position="48"/>
    </location>
</feature>
<evidence type="ECO:0000313" key="2">
    <source>
        <dbReference type="EMBL" id="MER6975967.1"/>
    </source>
</evidence>
<reference evidence="2 3" key="1">
    <citation type="submission" date="2024-06" db="EMBL/GenBank/DDBJ databases">
        <title>The Natural Products Discovery Center: Release of the First 8490 Sequenced Strains for Exploring Actinobacteria Biosynthetic Diversity.</title>
        <authorList>
            <person name="Kalkreuter E."/>
            <person name="Kautsar S.A."/>
            <person name="Yang D."/>
            <person name="Bader C.D."/>
            <person name="Teijaro C.N."/>
            <person name="Fluegel L."/>
            <person name="Davis C.M."/>
            <person name="Simpson J.R."/>
            <person name="Lauterbach L."/>
            <person name="Steele A.D."/>
            <person name="Gui C."/>
            <person name="Meng S."/>
            <person name="Li G."/>
            <person name="Viehrig K."/>
            <person name="Ye F."/>
            <person name="Su P."/>
            <person name="Kiefer A.F."/>
            <person name="Nichols A."/>
            <person name="Cepeda A.J."/>
            <person name="Yan W."/>
            <person name="Fan B."/>
            <person name="Jiang Y."/>
            <person name="Adhikari A."/>
            <person name="Zheng C.-J."/>
            <person name="Schuster L."/>
            <person name="Cowan T.M."/>
            <person name="Smanski M.J."/>
            <person name="Chevrette M.G."/>
            <person name="De Carvalho L.P.S."/>
            <person name="Shen B."/>
        </authorList>
    </citation>
    <scope>NUCLEOTIDE SEQUENCE [LARGE SCALE GENOMIC DNA]</scope>
    <source>
        <strain evidence="2 3">NPDC000634</strain>
    </source>
</reference>
<gene>
    <name evidence="2" type="ORF">ABT317_02650</name>
</gene>
<proteinExistence type="predicted"/>
<evidence type="ECO:0000256" key="1">
    <source>
        <dbReference type="SAM" id="MobiDB-lite"/>
    </source>
</evidence>
<feature type="region of interest" description="Disordered" evidence="1">
    <location>
        <begin position="30"/>
        <end position="74"/>
    </location>
</feature>
<keyword evidence="3" id="KW-1185">Reference proteome</keyword>
<dbReference type="RefSeq" id="WP_143667990.1">
    <property type="nucleotide sequence ID" value="NZ_MUBM01000020.1"/>
</dbReference>
<accession>A0ABV1VX21</accession>
<dbReference type="EMBL" id="JBEPCU010000017">
    <property type="protein sequence ID" value="MER6975967.1"/>
    <property type="molecule type" value="Genomic_DNA"/>
</dbReference>
<evidence type="ECO:0000313" key="3">
    <source>
        <dbReference type="Proteomes" id="UP001458415"/>
    </source>
</evidence>